<protein>
    <submittedName>
        <fullName evidence="1">Uncharacterized protein</fullName>
    </submittedName>
</protein>
<dbReference type="EMBL" id="CM015718">
    <property type="protein sequence ID" value="KAF3691538.1"/>
    <property type="molecule type" value="Genomic_DNA"/>
</dbReference>
<reference evidence="2" key="2">
    <citation type="submission" date="2019-02" db="EMBL/GenBank/DDBJ databases">
        <title>Opniocepnalus argus Var Kimnra genome.</title>
        <authorList>
            <person name="Zhou C."/>
            <person name="Xiao S."/>
        </authorList>
    </citation>
    <scope>NUCLEOTIDE SEQUENCE [LARGE SCALE GENOMIC DNA]</scope>
</reference>
<keyword evidence="2" id="KW-1185">Reference proteome</keyword>
<evidence type="ECO:0000313" key="2">
    <source>
        <dbReference type="Proteomes" id="UP000503349"/>
    </source>
</evidence>
<reference evidence="1 2" key="1">
    <citation type="submission" date="2019-02" db="EMBL/GenBank/DDBJ databases">
        <title>Opniocepnalus argus genome.</title>
        <authorList>
            <person name="Zhou C."/>
            <person name="Xiao S."/>
        </authorList>
    </citation>
    <scope>NUCLEOTIDE SEQUENCE [LARGE SCALE GENOMIC DNA]</scope>
    <source>
        <strain evidence="1">OARG1902GOOAL</strain>
        <tissue evidence="1">Muscle</tissue>
    </source>
</reference>
<dbReference type="AlphaFoldDB" id="A0A6G1PNH1"/>
<name>A0A6G1PNH1_CHAAH</name>
<organism evidence="1 2">
    <name type="scientific">Channa argus</name>
    <name type="common">Northern snakehead</name>
    <name type="synonym">Ophicephalus argus</name>
    <dbReference type="NCBI Taxonomy" id="215402"/>
    <lineage>
        <taxon>Eukaryota</taxon>
        <taxon>Metazoa</taxon>
        <taxon>Chordata</taxon>
        <taxon>Craniata</taxon>
        <taxon>Vertebrata</taxon>
        <taxon>Euteleostomi</taxon>
        <taxon>Actinopterygii</taxon>
        <taxon>Neopterygii</taxon>
        <taxon>Teleostei</taxon>
        <taxon>Neoteleostei</taxon>
        <taxon>Acanthomorphata</taxon>
        <taxon>Anabantaria</taxon>
        <taxon>Anabantiformes</taxon>
        <taxon>Channoidei</taxon>
        <taxon>Channidae</taxon>
        <taxon>Channa</taxon>
    </lineage>
</organism>
<sequence>MQPTSLTSEWKSSSSGSGVCGDFKWSREIESFNVRPNLYGGILGKRRLQLSEENVTAAL</sequence>
<proteinExistence type="predicted"/>
<dbReference type="Proteomes" id="UP000503349">
    <property type="component" value="Chromosome 7"/>
</dbReference>
<gene>
    <name evidence="1" type="ORF">EXN66_Car007213</name>
</gene>
<accession>A0A6G1PNH1</accession>
<evidence type="ECO:0000313" key="1">
    <source>
        <dbReference type="EMBL" id="KAF3691538.1"/>
    </source>
</evidence>